<accession>A0A2K9VHK5</accession>
<evidence type="ECO:0000313" key="2">
    <source>
        <dbReference type="Proteomes" id="UP000240564"/>
    </source>
</evidence>
<dbReference type="OrthoDB" id="9240at10239"/>
<gene>
    <name evidence="1" type="ORF">PsPhBjorn_gp29</name>
</gene>
<dbReference type="GO" id="GO:0003676">
    <property type="term" value="F:nucleic acid binding"/>
    <property type="evidence" value="ECO:0007669"/>
    <property type="project" value="InterPro"/>
</dbReference>
<protein>
    <submittedName>
        <fullName evidence="1">DNA polymerase</fullName>
    </submittedName>
</protein>
<dbReference type="InterPro" id="IPR012337">
    <property type="entry name" value="RNaseH-like_sf"/>
</dbReference>
<evidence type="ECO:0000313" key="1">
    <source>
        <dbReference type="EMBL" id="AUV61787.1"/>
    </source>
</evidence>
<sequence length="170" mass="19787">MSDIESNGLLYEVTKLHCGTVINPFLLEEYLYEPGNDQAYLAHLARQGVVVGHNFKGYDLLTLRKLFGFVYSSFCFDTLVLSRLTNPERKIHNLESYGRQFGFPKIHYETDWQTYDADMGKYCRQDGRLNAYLFLYQIIRAGWCEWFGSTKPECERLMKALKAGDIKVIQ</sequence>
<name>A0A2K9VHK5_9CAUD</name>
<reference evidence="1 2" key="1">
    <citation type="submission" date="2018-01" db="EMBL/GenBank/DDBJ databases">
        <title>Pseudomonas phages infecting Pseudomonas sp. isolated from Prunus avium.</title>
        <authorList>
            <person name="Colberg O."/>
            <person name="Byth Carstens A."/>
        </authorList>
    </citation>
    <scope>NUCLEOTIDE SEQUENCE [LARGE SCALE GENOMIC DNA]</scope>
</reference>
<dbReference type="Gene3D" id="3.30.420.10">
    <property type="entry name" value="Ribonuclease H-like superfamily/Ribonuclease H"/>
    <property type="match status" value="1"/>
</dbReference>
<dbReference type="EMBL" id="MG775259">
    <property type="protein sequence ID" value="AUV61787.1"/>
    <property type="molecule type" value="Genomic_DNA"/>
</dbReference>
<dbReference type="Proteomes" id="UP000240564">
    <property type="component" value="Segment"/>
</dbReference>
<organism evidence="1 2">
    <name type="scientific">Pseudomonas phage Bjorn</name>
    <dbReference type="NCBI Taxonomy" id="2079288"/>
    <lineage>
        <taxon>Viruses</taxon>
        <taxon>Duplodnaviria</taxon>
        <taxon>Heunggongvirae</taxon>
        <taxon>Uroviricota</taxon>
        <taxon>Caudoviricetes</taxon>
        <taxon>Bjornvirus</taxon>
        <taxon>Bjornvirus bjorn</taxon>
    </lineage>
</organism>
<dbReference type="InterPro" id="IPR036397">
    <property type="entry name" value="RNaseH_sf"/>
</dbReference>
<proteinExistence type="predicted"/>
<dbReference type="SUPFAM" id="SSF53098">
    <property type="entry name" value="Ribonuclease H-like"/>
    <property type="match status" value="1"/>
</dbReference>
<keyword evidence="2" id="KW-1185">Reference proteome</keyword>